<keyword evidence="6" id="KW-0812">Transmembrane</keyword>
<accession>A0ABU5QBP2</accession>
<evidence type="ECO:0000313" key="9">
    <source>
        <dbReference type="Proteomes" id="UP001302949"/>
    </source>
</evidence>
<evidence type="ECO:0000256" key="4">
    <source>
        <dbReference type="ARBA" id="ARBA00023098"/>
    </source>
</evidence>
<dbReference type="SUPFAM" id="SSF69593">
    <property type="entry name" value="Glycerol-3-phosphate (1)-acyltransferase"/>
    <property type="match status" value="1"/>
</dbReference>
<dbReference type="Proteomes" id="UP001302949">
    <property type="component" value="Unassembled WGS sequence"/>
</dbReference>
<dbReference type="Pfam" id="PF01553">
    <property type="entry name" value="Acyltransferase"/>
    <property type="match status" value="1"/>
</dbReference>
<evidence type="ECO:0000256" key="5">
    <source>
        <dbReference type="ARBA" id="ARBA00023315"/>
    </source>
</evidence>
<feature type="transmembrane region" description="Helical" evidence="6">
    <location>
        <begin position="6"/>
        <end position="31"/>
    </location>
</feature>
<keyword evidence="3" id="KW-0808">Transferase</keyword>
<gene>
    <name evidence="8" type="ORF">VB248_12645</name>
</gene>
<keyword evidence="4" id="KW-0443">Lipid metabolism</keyword>
<evidence type="ECO:0000256" key="2">
    <source>
        <dbReference type="ARBA" id="ARBA00022516"/>
    </source>
</evidence>
<keyword evidence="2" id="KW-0444">Lipid biosynthesis</keyword>
<name>A0ABU5QBP2_9BACT</name>
<evidence type="ECO:0000256" key="6">
    <source>
        <dbReference type="SAM" id="Phobius"/>
    </source>
</evidence>
<evidence type="ECO:0000256" key="3">
    <source>
        <dbReference type="ARBA" id="ARBA00022679"/>
    </source>
</evidence>
<protein>
    <submittedName>
        <fullName evidence="8">Lysophospholipid acyltransferase family protein</fullName>
    </submittedName>
</protein>
<sequence length="243" mass="28794">MYILRFFYSVWALFWFIFLFLLLFPFFWIFLQKEEWKPKAHFLNRLWGKLYFPIIGMPVRIRYESTLDTNKTYVFCANHFSYLDIAVMGVVVKNYFAFVGKAEIKKVPLFGYMFRKLHIQVDRNDKNSRSKSLNRSIKALQNGRSICIFPEGGIKSKKLPQMHLPFKDGCFVMAIKQQVPIVPITFLNNYQVMEDNQWLLRPAPLQVVVHQPIETSSMTQDDIEALKKKFYDVVQTTLNNHLN</sequence>
<reference evidence="8 9" key="1">
    <citation type="submission" date="2023-12" db="EMBL/GenBank/DDBJ databases">
        <title>Novel species of the genus Arcicella isolated from rivers.</title>
        <authorList>
            <person name="Lu H."/>
        </authorList>
    </citation>
    <scope>NUCLEOTIDE SEQUENCE [LARGE SCALE GENOMIC DNA]</scope>
    <source>
        <strain evidence="8 9">KCTC 23307</strain>
    </source>
</reference>
<evidence type="ECO:0000256" key="1">
    <source>
        <dbReference type="ARBA" id="ARBA00005189"/>
    </source>
</evidence>
<feature type="domain" description="Phospholipid/glycerol acyltransferase" evidence="7">
    <location>
        <begin position="73"/>
        <end position="189"/>
    </location>
</feature>
<organism evidence="8 9">
    <name type="scientific">Arcicella rigui</name>
    <dbReference type="NCBI Taxonomy" id="797020"/>
    <lineage>
        <taxon>Bacteria</taxon>
        <taxon>Pseudomonadati</taxon>
        <taxon>Bacteroidota</taxon>
        <taxon>Cytophagia</taxon>
        <taxon>Cytophagales</taxon>
        <taxon>Flectobacillaceae</taxon>
        <taxon>Arcicella</taxon>
    </lineage>
</organism>
<comment type="pathway">
    <text evidence="1">Lipid metabolism.</text>
</comment>
<dbReference type="PANTHER" id="PTHR10434">
    <property type="entry name" value="1-ACYL-SN-GLYCEROL-3-PHOSPHATE ACYLTRANSFERASE"/>
    <property type="match status" value="1"/>
</dbReference>
<keyword evidence="5 8" id="KW-0012">Acyltransferase</keyword>
<dbReference type="SMART" id="SM00563">
    <property type="entry name" value="PlsC"/>
    <property type="match status" value="1"/>
</dbReference>
<dbReference type="CDD" id="cd07989">
    <property type="entry name" value="LPLAT_AGPAT-like"/>
    <property type="match status" value="1"/>
</dbReference>
<evidence type="ECO:0000259" key="7">
    <source>
        <dbReference type="SMART" id="SM00563"/>
    </source>
</evidence>
<proteinExistence type="predicted"/>
<keyword evidence="6" id="KW-1133">Transmembrane helix</keyword>
<dbReference type="EMBL" id="JAYFUM010000014">
    <property type="protein sequence ID" value="MEA5139992.1"/>
    <property type="molecule type" value="Genomic_DNA"/>
</dbReference>
<dbReference type="PANTHER" id="PTHR10434:SF64">
    <property type="entry name" value="1-ACYL-SN-GLYCEROL-3-PHOSPHATE ACYLTRANSFERASE-RELATED"/>
    <property type="match status" value="1"/>
</dbReference>
<dbReference type="GO" id="GO:0016746">
    <property type="term" value="F:acyltransferase activity"/>
    <property type="evidence" value="ECO:0007669"/>
    <property type="project" value="UniProtKB-KW"/>
</dbReference>
<dbReference type="InterPro" id="IPR002123">
    <property type="entry name" value="Plipid/glycerol_acylTrfase"/>
</dbReference>
<keyword evidence="6" id="KW-0472">Membrane</keyword>
<dbReference type="RefSeq" id="WP_323297151.1">
    <property type="nucleotide sequence ID" value="NZ_JAYFUM010000014.1"/>
</dbReference>
<comment type="caution">
    <text evidence="8">The sequence shown here is derived from an EMBL/GenBank/DDBJ whole genome shotgun (WGS) entry which is preliminary data.</text>
</comment>
<keyword evidence="9" id="KW-1185">Reference proteome</keyword>
<evidence type="ECO:0000313" key="8">
    <source>
        <dbReference type="EMBL" id="MEA5139992.1"/>
    </source>
</evidence>